<dbReference type="Gene3D" id="2.170.16.10">
    <property type="entry name" value="Hedgehog/Intein (Hint) domain"/>
    <property type="match status" value="1"/>
</dbReference>
<dbReference type="KEGG" id="ccro:CMC5_035200"/>
<reference evidence="1 2" key="1">
    <citation type="submission" date="2015-07" db="EMBL/GenBank/DDBJ databases">
        <title>Genome analysis of myxobacterium Chondromyces crocatus Cm c5 reveals a high potential for natural compound synthesis and the genetic basis for the loss of fruiting body formation.</title>
        <authorList>
            <person name="Zaburannyi N."/>
            <person name="Bunk B."/>
            <person name="Maier J."/>
            <person name="Overmann J."/>
            <person name="Mueller R."/>
        </authorList>
    </citation>
    <scope>NUCLEOTIDE SEQUENCE [LARGE SCALE GENOMIC DNA]</scope>
    <source>
        <strain evidence="1 2">Cm c5</strain>
    </source>
</reference>
<evidence type="ECO:0000313" key="2">
    <source>
        <dbReference type="Proteomes" id="UP000067626"/>
    </source>
</evidence>
<proteinExistence type="predicted"/>
<dbReference type="SUPFAM" id="SSF51294">
    <property type="entry name" value="Hedgehog/intein (Hint) domain"/>
    <property type="match status" value="1"/>
</dbReference>
<name>A0A0K1EFK9_CHOCO</name>
<sequence>MTIERPMQKPKLKLLVTYFSIAGAIHTTTTPAHTQTVARCTLDDALGTVSAVGRNAWARKCGHISASAEAFFNSEHLYVVYQNACSSYPNVPLGSSCAKHAPTVESAPCVAGLSYVGTCIAGCYTPTQELSFEGRPIPIEEAHAEGLSTVSALTRESNIEALTFAEQPIRAFVSGETIERIFLLEALDGRRLEVTSEHPMVDWRGDIVRANTLSAGDRLLGADGTLITLNSVSTFPYSGLVWNVMPSSHDKRENIVNASGFLSGSVRFQNEWAAEAYRLAVRDALDVSSL</sequence>
<evidence type="ECO:0008006" key="3">
    <source>
        <dbReference type="Google" id="ProtNLM"/>
    </source>
</evidence>
<dbReference type="PATRIC" id="fig|52.7.peg.3878"/>
<accession>A0A0K1EFK9</accession>
<gene>
    <name evidence="1" type="ORF">CMC5_035200</name>
</gene>
<dbReference type="STRING" id="52.CMC5_035200"/>
<dbReference type="Proteomes" id="UP000067626">
    <property type="component" value="Chromosome"/>
</dbReference>
<evidence type="ECO:0000313" key="1">
    <source>
        <dbReference type="EMBL" id="AKT39373.1"/>
    </source>
</evidence>
<organism evidence="1 2">
    <name type="scientific">Chondromyces crocatus</name>
    <dbReference type="NCBI Taxonomy" id="52"/>
    <lineage>
        <taxon>Bacteria</taxon>
        <taxon>Pseudomonadati</taxon>
        <taxon>Myxococcota</taxon>
        <taxon>Polyangia</taxon>
        <taxon>Polyangiales</taxon>
        <taxon>Polyangiaceae</taxon>
        <taxon>Chondromyces</taxon>
    </lineage>
</organism>
<dbReference type="EMBL" id="CP012159">
    <property type="protein sequence ID" value="AKT39373.1"/>
    <property type="molecule type" value="Genomic_DNA"/>
</dbReference>
<protein>
    <recommendedName>
        <fullName evidence="3">Hint domain-containing protein</fullName>
    </recommendedName>
</protein>
<keyword evidence="2" id="KW-1185">Reference proteome</keyword>
<dbReference type="AlphaFoldDB" id="A0A0K1EFK9"/>
<dbReference type="InterPro" id="IPR036844">
    <property type="entry name" value="Hint_dom_sf"/>
</dbReference>